<dbReference type="Pfam" id="PF00534">
    <property type="entry name" value="Glycos_transf_1"/>
    <property type="match status" value="1"/>
</dbReference>
<dbReference type="CDD" id="cd03801">
    <property type="entry name" value="GT4_PimA-like"/>
    <property type="match status" value="1"/>
</dbReference>
<dbReference type="PANTHER" id="PTHR46401:SF2">
    <property type="entry name" value="GLYCOSYLTRANSFERASE WBBK-RELATED"/>
    <property type="match status" value="1"/>
</dbReference>
<evidence type="ECO:0000259" key="2">
    <source>
        <dbReference type="Pfam" id="PF00534"/>
    </source>
</evidence>
<name>A0ABQ3B358_9GAMM</name>
<protein>
    <submittedName>
        <fullName evidence="3">Peptidase M14</fullName>
    </submittedName>
</protein>
<dbReference type="InterPro" id="IPR001296">
    <property type="entry name" value="Glyco_trans_1"/>
</dbReference>
<keyword evidence="1" id="KW-0808">Transferase</keyword>
<sequence>MRILASPAFANKKVNPYNALLYSNMKAFTRAHTKNLVHEYSHKKAILEKFDIVHFHWPDGYINQKNIFKALQRSILLSFILMIVKLKGSKIVWTVHNVAPHDAFHPRYSQAFMRWFARQCDGLIFMSEESKATFFSLYNCKENIHYAIIPHGHYRNSYPDPIDQAAAKNHLGLPQNKQVLLFFGMIKPYKNIDLLMELFTQAKLFDYVLVVAGNTDSPELKERLKQHAKNPNIHLLLQFIPDDRLHIYLSAADAVILPYKSILNSGALLLALSFNKPVIAPHIGAFVSLQQELGRKWIYSYAEDLEVGALKNALRHLEAQDRSSPCPLENYDWDKIAASTLAFYRQLFPISSSSEQALSS</sequence>
<feature type="domain" description="Glycosyl transferase family 1" evidence="2">
    <location>
        <begin position="165"/>
        <end position="288"/>
    </location>
</feature>
<evidence type="ECO:0000256" key="1">
    <source>
        <dbReference type="ARBA" id="ARBA00022679"/>
    </source>
</evidence>
<reference evidence="4" key="1">
    <citation type="journal article" date="2019" name="Int. J. Syst. Evol. Microbiol.">
        <title>The Global Catalogue of Microorganisms (GCM) 10K type strain sequencing project: providing services to taxonomists for standard genome sequencing and annotation.</title>
        <authorList>
            <consortium name="The Broad Institute Genomics Platform"/>
            <consortium name="The Broad Institute Genome Sequencing Center for Infectious Disease"/>
            <person name="Wu L."/>
            <person name="Ma J."/>
        </authorList>
    </citation>
    <scope>NUCLEOTIDE SEQUENCE [LARGE SCALE GENOMIC DNA]</scope>
    <source>
        <strain evidence="4">KCTC 32239</strain>
    </source>
</reference>
<dbReference type="RefSeq" id="WP_189417960.1">
    <property type="nucleotide sequence ID" value="NZ_BMYZ01000001.1"/>
</dbReference>
<keyword evidence="4" id="KW-1185">Reference proteome</keyword>
<proteinExistence type="predicted"/>
<dbReference type="PANTHER" id="PTHR46401">
    <property type="entry name" value="GLYCOSYLTRANSFERASE WBBK-RELATED"/>
    <property type="match status" value="1"/>
</dbReference>
<evidence type="ECO:0000313" key="4">
    <source>
        <dbReference type="Proteomes" id="UP000619761"/>
    </source>
</evidence>
<accession>A0ABQ3B358</accession>
<dbReference type="EMBL" id="BMYZ01000001">
    <property type="protein sequence ID" value="GGY74408.1"/>
    <property type="molecule type" value="Genomic_DNA"/>
</dbReference>
<organism evidence="3 4">
    <name type="scientific">Cellvibrio zantedeschiae</name>
    <dbReference type="NCBI Taxonomy" id="1237077"/>
    <lineage>
        <taxon>Bacteria</taxon>
        <taxon>Pseudomonadati</taxon>
        <taxon>Pseudomonadota</taxon>
        <taxon>Gammaproteobacteria</taxon>
        <taxon>Cellvibrionales</taxon>
        <taxon>Cellvibrionaceae</taxon>
        <taxon>Cellvibrio</taxon>
    </lineage>
</organism>
<comment type="caution">
    <text evidence="3">The sequence shown here is derived from an EMBL/GenBank/DDBJ whole genome shotgun (WGS) entry which is preliminary data.</text>
</comment>
<evidence type="ECO:0000313" key="3">
    <source>
        <dbReference type="EMBL" id="GGY74408.1"/>
    </source>
</evidence>
<dbReference type="Proteomes" id="UP000619761">
    <property type="component" value="Unassembled WGS sequence"/>
</dbReference>
<dbReference type="Gene3D" id="3.40.50.2000">
    <property type="entry name" value="Glycogen Phosphorylase B"/>
    <property type="match status" value="2"/>
</dbReference>
<dbReference type="SUPFAM" id="SSF53756">
    <property type="entry name" value="UDP-Glycosyltransferase/glycogen phosphorylase"/>
    <property type="match status" value="1"/>
</dbReference>
<gene>
    <name evidence="3" type="ORF">GCM10011613_19770</name>
</gene>